<comment type="caution">
    <text evidence="1">The sequence shown here is derived from an EMBL/GenBank/DDBJ whole genome shotgun (WGS) entry which is preliminary data.</text>
</comment>
<proteinExistence type="predicted"/>
<keyword evidence="2" id="KW-1185">Reference proteome</keyword>
<reference evidence="1 2" key="1">
    <citation type="journal article" date="2023" name="Arcadia Sci">
        <title>De novo assembly of a long-read Amblyomma americanum tick genome.</title>
        <authorList>
            <person name="Chou S."/>
            <person name="Poskanzer K.E."/>
            <person name="Rollins M."/>
            <person name="Thuy-Boun P.S."/>
        </authorList>
    </citation>
    <scope>NUCLEOTIDE SEQUENCE [LARGE SCALE GENOMIC DNA]</scope>
    <source>
        <strain evidence="1">F_SG_1</strain>
        <tissue evidence="1">Salivary glands</tissue>
    </source>
</reference>
<accession>A0AAQ4DUA6</accession>
<evidence type="ECO:0000313" key="2">
    <source>
        <dbReference type="Proteomes" id="UP001321473"/>
    </source>
</evidence>
<dbReference type="AlphaFoldDB" id="A0AAQ4DUA6"/>
<dbReference type="EMBL" id="JARKHS020026757">
    <property type="protein sequence ID" value="KAK8766046.1"/>
    <property type="molecule type" value="Genomic_DNA"/>
</dbReference>
<evidence type="ECO:0000313" key="1">
    <source>
        <dbReference type="EMBL" id="KAK8766046.1"/>
    </source>
</evidence>
<name>A0AAQ4DUA6_AMBAM</name>
<organism evidence="1 2">
    <name type="scientific">Amblyomma americanum</name>
    <name type="common">Lone star tick</name>
    <dbReference type="NCBI Taxonomy" id="6943"/>
    <lineage>
        <taxon>Eukaryota</taxon>
        <taxon>Metazoa</taxon>
        <taxon>Ecdysozoa</taxon>
        <taxon>Arthropoda</taxon>
        <taxon>Chelicerata</taxon>
        <taxon>Arachnida</taxon>
        <taxon>Acari</taxon>
        <taxon>Parasitiformes</taxon>
        <taxon>Ixodida</taxon>
        <taxon>Ixodoidea</taxon>
        <taxon>Ixodidae</taxon>
        <taxon>Amblyomminae</taxon>
        <taxon>Amblyomma</taxon>
    </lineage>
</organism>
<gene>
    <name evidence="1" type="ORF">V5799_007173</name>
</gene>
<protein>
    <submittedName>
        <fullName evidence="1">Uncharacterized protein</fullName>
    </submittedName>
</protein>
<sequence>MRFPPDRLCDIVFYDSLYANKANTFQSARFAPDLRRVLKAFKSYRVTERGLAVAHTGADKATMDISSMKGKATFRKLWASGVYHYGVLDFIPTNRTGERDMVAMLRLLKNGGDSACHLAYTHRHQ</sequence>
<dbReference type="Proteomes" id="UP001321473">
    <property type="component" value="Unassembled WGS sequence"/>
</dbReference>